<feature type="domain" description="V-SNARE coiled-coil homology" evidence="10">
    <location>
        <begin position="150"/>
        <end position="210"/>
    </location>
</feature>
<dbReference type="Pfam" id="PF13774">
    <property type="entry name" value="Longin"/>
    <property type="match status" value="1"/>
</dbReference>
<evidence type="ECO:0000256" key="2">
    <source>
        <dbReference type="ARBA" id="ARBA00022481"/>
    </source>
</evidence>
<proteinExistence type="inferred from homology"/>
<accession>A0ABQ5KXV3</accession>
<keyword evidence="8" id="KW-0175">Coiled coil</keyword>
<comment type="caution">
    <text evidence="11">The sequence shown here is derived from an EMBL/GenBank/DDBJ whole genome shotgun (WGS) entry which is preliminary data.</text>
</comment>
<dbReference type="Gene3D" id="3.30.450.50">
    <property type="entry name" value="Longin domain"/>
    <property type="match status" value="1"/>
</dbReference>
<keyword evidence="3" id="KW-0472">Membrane</keyword>
<dbReference type="Gene3D" id="1.20.5.110">
    <property type="match status" value="1"/>
</dbReference>
<reference evidence="11" key="1">
    <citation type="submission" date="2022-03" db="EMBL/GenBank/DDBJ databases">
        <title>Draft genome sequence of Aduncisulcus paluster, a free-living microaerophilic Fornicata.</title>
        <authorList>
            <person name="Yuyama I."/>
            <person name="Kume K."/>
            <person name="Tamura T."/>
            <person name="Inagaki Y."/>
            <person name="Hashimoto T."/>
        </authorList>
    </citation>
    <scope>NUCLEOTIDE SEQUENCE</scope>
    <source>
        <strain evidence="11">NY0171</strain>
    </source>
</reference>
<evidence type="ECO:0000256" key="6">
    <source>
        <dbReference type="ARBA" id="ARBA00023289"/>
    </source>
</evidence>
<evidence type="ECO:0000259" key="10">
    <source>
        <dbReference type="PROSITE" id="PS50892"/>
    </source>
</evidence>
<evidence type="ECO:0000256" key="7">
    <source>
        <dbReference type="ARBA" id="ARBA00046278"/>
    </source>
</evidence>
<dbReference type="Proteomes" id="UP001057375">
    <property type="component" value="Unassembled WGS sequence"/>
</dbReference>
<keyword evidence="2" id="KW-0488">Methylation</keyword>
<evidence type="ECO:0000256" key="3">
    <source>
        <dbReference type="ARBA" id="ARBA00023136"/>
    </source>
</evidence>
<comment type="subcellular location">
    <subcellularLocation>
        <location evidence="7">Endomembrane system</location>
        <topology evidence="7">Lipid-anchor</topology>
        <orientation evidence="7">Cytoplasmic side</orientation>
    </subcellularLocation>
</comment>
<protein>
    <submittedName>
        <fullName evidence="11">Synaptobrevin like protein</fullName>
    </submittedName>
</protein>
<dbReference type="PROSITE" id="PS50859">
    <property type="entry name" value="LONGIN"/>
    <property type="match status" value="1"/>
</dbReference>
<keyword evidence="6" id="KW-0636">Prenylation</keyword>
<dbReference type="CDD" id="cd15843">
    <property type="entry name" value="R-SNARE"/>
    <property type="match status" value="1"/>
</dbReference>
<dbReference type="SUPFAM" id="SSF58038">
    <property type="entry name" value="SNARE fusion complex"/>
    <property type="match status" value="1"/>
</dbReference>
<gene>
    <name evidence="11" type="ORF">ADUPG1_010087</name>
</gene>
<evidence type="ECO:0000256" key="5">
    <source>
        <dbReference type="ARBA" id="ARBA00023288"/>
    </source>
</evidence>
<evidence type="ECO:0000313" key="11">
    <source>
        <dbReference type="EMBL" id="GKT37267.1"/>
    </source>
</evidence>
<keyword evidence="5" id="KW-0449">Lipoprotein</keyword>
<dbReference type="SMART" id="SM01270">
    <property type="entry name" value="Longin"/>
    <property type="match status" value="1"/>
</dbReference>
<name>A0ABQ5KXV3_9EUKA</name>
<sequence length="212" mass="24166">MDHSTSSEPQLISISLYLRVDSVAHKLAAHTQCSGPAKIIFKSRVEELAIFSSRSVAEKIRPSGRTSMNYREFSIHVSRLPSNLVTCLITTQDYPMRAAHSLISTIQSAWMKKAKPTWKLASCDKKGDYGFSKDLKEFMKFGQNPRKVDKIYIIQDELDETKKIMVENLDHVFKRQESLEDLILRSKDLSDSAKRFALESHDLTPRCPCSIL</sequence>
<dbReference type="InterPro" id="IPR010908">
    <property type="entry name" value="Longin_dom"/>
</dbReference>
<organism evidence="11 12">
    <name type="scientific">Aduncisulcus paluster</name>
    <dbReference type="NCBI Taxonomy" id="2918883"/>
    <lineage>
        <taxon>Eukaryota</taxon>
        <taxon>Metamonada</taxon>
        <taxon>Carpediemonas-like organisms</taxon>
        <taxon>Aduncisulcus</taxon>
    </lineage>
</organism>
<evidence type="ECO:0000256" key="4">
    <source>
        <dbReference type="ARBA" id="ARBA00023139"/>
    </source>
</evidence>
<comment type="similarity">
    <text evidence="1">Belongs to the synaptobrevin family.</text>
</comment>
<dbReference type="PANTHER" id="PTHR45806">
    <property type="entry name" value="SYNAPTOBREVIN HOMOLOG YKT6"/>
    <property type="match status" value="1"/>
</dbReference>
<evidence type="ECO:0000256" key="1">
    <source>
        <dbReference type="ARBA" id="ARBA00008025"/>
    </source>
</evidence>
<keyword evidence="12" id="KW-1185">Reference proteome</keyword>
<evidence type="ECO:0000313" key="12">
    <source>
        <dbReference type="Proteomes" id="UP001057375"/>
    </source>
</evidence>
<keyword evidence="4" id="KW-0564">Palmitate</keyword>
<evidence type="ECO:0000259" key="9">
    <source>
        <dbReference type="PROSITE" id="PS50859"/>
    </source>
</evidence>
<dbReference type="PROSITE" id="PS50892">
    <property type="entry name" value="V_SNARE"/>
    <property type="match status" value="1"/>
</dbReference>
<dbReference type="InterPro" id="IPR011012">
    <property type="entry name" value="Longin-like_dom_sf"/>
</dbReference>
<feature type="domain" description="Longin" evidence="9">
    <location>
        <begin position="16"/>
        <end position="139"/>
    </location>
</feature>
<dbReference type="Pfam" id="PF00957">
    <property type="entry name" value="Synaptobrevin"/>
    <property type="match status" value="1"/>
</dbReference>
<dbReference type="EMBL" id="BQXS01011436">
    <property type="protein sequence ID" value="GKT37267.1"/>
    <property type="molecule type" value="Genomic_DNA"/>
</dbReference>
<evidence type="ECO:0000256" key="8">
    <source>
        <dbReference type="PROSITE-ProRule" id="PRU00290"/>
    </source>
</evidence>
<dbReference type="SUPFAM" id="SSF64356">
    <property type="entry name" value="SNARE-like"/>
    <property type="match status" value="1"/>
</dbReference>
<dbReference type="PANTHER" id="PTHR45806:SF1">
    <property type="entry name" value="SYNAPTOBREVIN HOMOLOG YKT6"/>
    <property type="match status" value="1"/>
</dbReference>
<dbReference type="InterPro" id="IPR042855">
    <property type="entry name" value="V_SNARE_CC"/>
</dbReference>